<dbReference type="HAMAP" id="MF_00198">
    <property type="entry name" value="Spermidine_synth"/>
    <property type="match status" value="1"/>
</dbReference>
<feature type="binding site" evidence="4">
    <location>
        <position position="99"/>
    </location>
    <ligand>
        <name>spermidine</name>
        <dbReference type="ChEBI" id="CHEBI:57834"/>
    </ligand>
</feature>
<dbReference type="PROSITE" id="PS51006">
    <property type="entry name" value="PABS_2"/>
    <property type="match status" value="1"/>
</dbReference>
<feature type="active site" description="Proton acceptor" evidence="4 5">
    <location>
        <position position="185"/>
    </location>
</feature>
<dbReference type="Gene3D" id="2.30.140.10">
    <property type="entry name" value="Spermidine synthase, tetramerisation domain"/>
    <property type="match status" value="1"/>
</dbReference>
<evidence type="ECO:0000256" key="4">
    <source>
        <dbReference type="HAMAP-Rule" id="MF_00198"/>
    </source>
</evidence>
<keyword evidence="4" id="KW-0745">Spermidine biosynthesis</keyword>
<dbReference type="SUPFAM" id="SSF53335">
    <property type="entry name" value="S-adenosyl-L-methionine-dependent methyltransferases"/>
    <property type="match status" value="1"/>
</dbReference>
<reference evidence="8" key="1">
    <citation type="journal article" date="2019" name="Int. J. Syst. Evol. Microbiol.">
        <title>The Global Catalogue of Microorganisms (GCM) 10K type strain sequencing project: providing services to taxonomists for standard genome sequencing and annotation.</title>
        <authorList>
            <consortium name="The Broad Institute Genomics Platform"/>
            <consortium name="The Broad Institute Genome Sequencing Center for Infectious Disease"/>
            <person name="Wu L."/>
            <person name="Ma J."/>
        </authorList>
    </citation>
    <scope>NUCLEOTIDE SEQUENCE [LARGE SCALE GENOMIC DNA]</scope>
    <source>
        <strain evidence="8">JCM 13929</strain>
    </source>
</reference>
<feature type="domain" description="PABS" evidence="6">
    <location>
        <begin position="2"/>
        <end position="272"/>
    </location>
</feature>
<accession>A0ABP4QJ43</accession>
<keyword evidence="2 4" id="KW-0808">Transferase</keyword>
<comment type="function">
    <text evidence="4">Catalyzes the irreversible transfer of a propylamine group from the amino donor S-adenosylmethioninamine (decarboxy-AdoMet) to putrescine (1,4-diaminobutane) to yield spermidine.</text>
</comment>
<sequence>MTRYITEPLAPGLTRTWTVSEVLYEARTPYQHMLIGRTEHGITLFSGDIDAADVMERQSAEKGPSQLVYHEALMVPALALAGPGRTPVRDRVLIVGSSEGVATQMARDAGAALIDHVDIDLECVQACARHLPYGYTPAEVDAALAGEDRVRLHIEDGLQFVEARLKENHTLPAEERTHYDVIVIDVQDEHPTGGAQHNRLYTRHFLQRCKDLLTADGVLSTQAGSFILWQQETLRATLKRYSDVFPSILCYSSWEHGWTFVTGKKSASASPLPTLLQRRLASLSYQPATLDALSAASATILPFHARPAVSPATGPIQEP</sequence>
<evidence type="ECO:0000256" key="2">
    <source>
        <dbReference type="ARBA" id="ARBA00022679"/>
    </source>
</evidence>
<dbReference type="Pfam" id="PF01564">
    <property type="entry name" value="Spermine_synth"/>
    <property type="match status" value="1"/>
</dbReference>
<organism evidence="7 8">
    <name type="scientific">Nonomuraea maheshkhaliensis</name>
    <dbReference type="NCBI Taxonomy" id="419590"/>
    <lineage>
        <taxon>Bacteria</taxon>
        <taxon>Bacillati</taxon>
        <taxon>Actinomycetota</taxon>
        <taxon>Actinomycetes</taxon>
        <taxon>Streptosporangiales</taxon>
        <taxon>Streptosporangiaceae</taxon>
        <taxon>Nonomuraea</taxon>
    </lineage>
</organism>
<dbReference type="Gene3D" id="3.40.50.150">
    <property type="entry name" value="Vaccinia Virus protein VP39"/>
    <property type="match status" value="1"/>
</dbReference>
<feature type="binding site" evidence="4">
    <location>
        <position position="31"/>
    </location>
    <ligand>
        <name>S-methyl-5'-thioadenosine</name>
        <dbReference type="ChEBI" id="CHEBI:17509"/>
    </ligand>
</feature>
<dbReference type="Proteomes" id="UP001500064">
    <property type="component" value="Unassembled WGS sequence"/>
</dbReference>
<evidence type="ECO:0000256" key="1">
    <source>
        <dbReference type="ARBA" id="ARBA00007867"/>
    </source>
</evidence>
<dbReference type="RefSeq" id="WP_346101304.1">
    <property type="nucleotide sequence ID" value="NZ_BAAAMU010000003.1"/>
</dbReference>
<keyword evidence="3 4" id="KW-0620">Polyamine biosynthesis</keyword>
<dbReference type="CDD" id="cd02440">
    <property type="entry name" value="AdoMet_MTases"/>
    <property type="match status" value="1"/>
</dbReference>
<comment type="similarity">
    <text evidence="1 4">Belongs to the spermidine/spermine synthase family.</text>
</comment>
<dbReference type="InterPro" id="IPR030374">
    <property type="entry name" value="PABS"/>
</dbReference>
<dbReference type="EC" id="2.5.1.16" evidence="4"/>
<comment type="caution">
    <text evidence="7">The sequence shown here is derived from an EMBL/GenBank/DDBJ whole genome shotgun (WGS) entry which is preliminary data.</text>
</comment>
<evidence type="ECO:0000256" key="3">
    <source>
        <dbReference type="ARBA" id="ARBA00023115"/>
    </source>
</evidence>
<dbReference type="EMBL" id="BAAAMU010000003">
    <property type="protein sequence ID" value="GAA1612825.1"/>
    <property type="molecule type" value="Genomic_DNA"/>
</dbReference>
<feature type="binding site" evidence="4">
    <location>
        <position position="70"/>
    </location>
    <ligand>
        <name>spermidine</name>
        <dbReference type="ChEBI" id="CHEBI:57834"/>
    </ligand>
</feature>
<feature type="binding site" evidence="4">
    <location>
        <position position="118"/>
    </location>
    <ligand>
        <name>S-methyl-5'-thioadenosine</name>
        <dbReference type="ChEBI" id="CHEBI:17509"/>
    </ligand>
</feature>
<proteinExistence type="inferred from homology"/>
<dbReference type="InterPro" id="IPR001045">
    <property type="entry name" value="Spermi_synthase"/>
</dbReference>
<dbReference type="PANTHER" id="PTHR43317:SF1">
    <property type="entry name" value="THERMOSPERMINE SYNTHASE ACAULIS5"/>
    <property type="match status" value="1"/>
</dbReference>
<feature type="binding site" evidence="4">
    <location>
        <begin position="156"/>
        <end position="157"/>
    </location>
    <ligand>
        <name>S-methyl-5'-thioadenosine</name>
        <dbReference type="ChEBI" id="CHEBI:17509"/>
    </ligand>
</feature>
<name>A0ABP4QJ43_9ACTN</name>
<dbReference type="InterPro" id="IPR037163">
    <property type="entry name" value="Spermidine_synt_N_sf"/>
</dbReference>
<comment type="caution">
    <text evidence="4">Lacks conserved residue(s) required for the propagation of feature annotation.</text>
</comment>
<gene>
    <name evidence="4" type="primary">speE</name>
    <name evidence="7" type="ORF">GCM10009733_006050</name>
</gene>
<evidence type="ECO:0000256" key="5">
    <source>
        <dbReference type="PROSITE-ProRule" id="PRU00354"/>
    </source>
</evidence>
<comment type="subunit">
    <text evidence="4">Homodimer or homotetramer.</text>
</comment>
<evidence type="ECO:0000259" key="6">
    <source>
        <dbReference type="PROSITE" id="PS51006"/>
    </source>
</evidence>
<comment type="pathway">
    <text evidence="4">Amine and polyamine biosynthesis; spermidine biosynthesis; spermidine from putrescine: step 1/1.</text>
</comment>
<comment type="catalytic activity">
    <reaction evidence="4">
        <text>S-adenosyl 3-(methylsulfanyl)propylamine + putrescine = S-methyl-5'-thioadenosine + spermidine + H(+)</text>
        <dbReference type="Rhea" id="RHEA:12721"/>
        <dbReference type="ChEBI" id="CHEBI:15378"/>
        <dbReference type="ChEBI" id="CHEBI:17509"/>
        <dbReference type="ChEBI" id="CHEBI:57443"/>
        <dbReference type="ChEBI" id="CHEBI:57834"/>
        <dbReference type="ChEBI" id="CHEBI:326268"/>
        <dbReference type="EC" id="2.5.1.16"/>
    </reaction>
</comment>
<evidence type="ECO:0000313" key="8">
    <source>
        <dbReference type="Proteomes" id="UP001500064"/>
    </source>
</evidence>
<dbReference type="InterPro" id="IPR029063">
    <property type="entry name" value="SAM-dependent_MTases_sf"/>
</dbReference>
<evidence type="ECO:0000313" key="7">
    <source>
        <dbReference type="EMBL" id="GAA1612825.1"/>
    </source>
</evidence>
<protein>
    <recommendedName>
        <fullName evidence="4">Polyamine aminopropyltransferase</fullName>
    </recommendedName>
    <alternativeName>
        <fullName evidence="4">Putrescine aminopropyltransferase</fullName>
        <shortName evidence="4">PAPT</shortName>
    </alternativeName>
    <alternativeName>
        <fullName evidence="4">Spermidine synthase</fullName>
        <shortName evidence="4">SPDS</shortName>
        <shortName evidence="4">SPDSY</shortName>
        <ecNumber evidence="4">2.5.1.16</ecNumber>
    </alternativeName>
</protein>
<keyword evidence="8" id="KW-1185">Reference proteome</keyword>
<dbReference type="PANTHER" id="PTHR43317">
    <property type="entry name" value="THERMOSPERMINE SYNTHASE ACAULIS5"/>
    <property type="match status" value="1"/>
</dbReference>